<evidence type="ECO:0000313" key="3">
    <source>
        <dbReference type="Proteomes" id="UP000265520"/>
    </source>
</evidence>
<sequence length="38" mass="4160">AEFEAELPNLGLLARRDSGSLGENDDFSPGEIGLRWAR</sequence>
<feature type="region of interest" description="Disordered" evidence="1">
    <location>
        <begin position="16"/>
        <end position="38"/>
    </location>
</feature>
<organism evidence="2 3">
    <name type="scientific">Trifolium medium</name>
    <dbReference type="NCBI Taxonomy" id="97028"/>
    <lineage>
        <taxon>Eukaryota</taxon>
        <taxon>Viridiplantae</taxon>
        <taxon>Streptophyta</taxon>
        <taxon>Embryophyta</taxon>
        <taxon>Tracheophyta</taxon>
        <taxon>Spermatophyta</taxon>
        <taxon>Magnoliopsida</taxon>
        <taxon>eudicotyledons</taxon>
        <taxon>Gunneridae</taxon>
        <taxon>Pentapetalae</taxon>
        <taxon>rosids</taxon>
        <taxon>fabids</taxon>
        <taxon>Fabales</taxon>
        <taxon>Fabaceae</taxon>
        <taxon>Papilionoideae</taxon>
        <taxon>50 kb inversion clade</taxon>
        <taxon>NPAAA clade</taxon>
        <taxon>Hologalegina</taxon>
        <taxon>IRL clade</taxon>
        <taxon>Trifolieae</taxon>
        <taxon>Trifolium</taxon>
    </lineage>
</organism>
<evidence type="ECO:0000256" key="1">
    <source>
        <dbReference type="SAM" id="MobiDB-lite"/>
    </source>
</evidence>
<proteinExistence type="predicted"/>
<accession>A0A392UY19</accession>
<dbReference type="Proteomes" id="UP000265520">
    <property type="component" value="Unassembled WGS sequence"/>
</dbReference>
<name>A0A392UY19_9FABA</name>
<evidence type="ECO:0000313" key="2">
    <source>
        <dbReference type="EMBL" id="MCI79879.1"/>
    </source>
</evidence>
<dbReference type="EMBL" id="LXQA010983429">
    <property type="protein sequence ID" value="MCI79879.1"/>
    <property type="molecule type" value="Genomic_DNA"/>
</dbReference>
<keyword evidence="3" id="KW-1185">Reference proteome</keyword>
<reference evidence="2 3" key="1">
    <citation type="journal article" date="2018" name="Front. Plant Sci.">
        <title>Red Clover (Trifolium pratense) and Zigzag Clover (T. medium) - A Picture of Genomic Similarities and Differences.</title>
        <authorList>
            <person name="Dluhosova J."/>
            <person name="Istvanek J."/>
            <person name="Nedelnik J."/>
            <person name="Repkova J."/>
        </authorList>
    </citation>
    <scope>NUCLEOTIDE SEQUENCE [LARGE SCALE GENOMIC DNA]</scope>
    <source>
        <strain evidence="3">cv. 10/8</strain>
        <tissue evidence="2">Leaf</tissue>
    </source>
</reference>
<dbReference type="AlphaFoldDB" id="A0A392UY19"/>
<feature type="non-terminal residue" evidence="2">
    <location>
        <position position="1"/>
    </location>
</feature>
<protein>
    <submittedName>
        <fullName evidence="2">Uncharacterized protein</fullName>
    </submittedName>
</protein>
<comment type="caution">
    <text evidence="2">The sequence shown here is derived from an EMBL/GenBank/DDBJ whole genome shotgun (WGS) entry which is preliminary data.</text>
</comment>